<reference evidence="2" key="1">
    <citation type="submission" date="2021-02" db="EMBL/GenBank/DDBJ databases">
        <authorList>
            <person name="Nowell W R."/>
        </authorList>
    </citation>
    <scope>NUCLEOTIDE SEQUENCE</scope>
</reference>
<dbReference type="EMBL" id="CAJOBH010189420">
    <property type="protein sequence ID" value="CAF4960231.1"/>
    <property type="molecule type" value="Genomic_DNA"/>
</dbReference>
<name>A0A8S3FP11_9BILA</name>
<protein>
    <submittedName>
        <fullName evidence="2">Uncharacterized protein</fullName>
    </submittedName>
</protein>
<accession>A0A8S3FP11</accession>
<comment type="caution">
    <text evidence="2">The sequence shown here is derived from an EMBL/GenBank/DDBJ whole genome shotgun (WGS) entry which is preliminary data.</text>
</comment>
<gene>
    <name evidence="1" type="ORF">BYL167_LOCUS54259</name>
    <name evidence="2" type="ORF">GIL414_LOCUS64076</name>
</gene>
<evidence type="ECO:0000313" key="1">
    <source>
        <dbReference type="EMBL" id="CAF4960231.1"/>
    </source>
</evidence>
<sequence length="54" mass="5875">LIPLKITTTITRAQAKLQQQATATPSNTTIDGKINELIPQRKAAIDKESMSDPL</sequence>
<dbReference type="Proteomes" id="UP000681720">
    <property type="component" value="Unassembled WGS sequence"/>
</dbReference>
<dbReference type="Proteomes" id="UP000681967">
    <property type="component" value="Unassembled WGS sequence"/>
</dbReference>
<organism evidence="2 3">
    <name type="scientific">Rotaria magnacalcarata</name>
    <dbReference type="NCBI Taxonomy" id="392030"/>
    <lineage>
        <taxon>Eukaryota</taxon>
        <taxon>Metazoa</taxon>
        <taxon>Spiralia</taxon>
        <taxon>Gnathifera</taxon>
        <taxon>Rotifera</taxon>
        <taxon>Eurotatoria</taxon>
        <taxon>Bdelloidea</taxon>
        <taxon>Philodinida</taxon>
        <taxon>Philodinidae</taxon>
        <taxon>Rotaria</taxon>
    </lineage>
</organism>
<evidence type="ECO:0000313" key="2">
    <source>
        <dbReference type="EMBL" id="CAF5132363.1"/>
    </source>
</evidence>
<dbReference type="AlphaFoldDB" id="A0A8S3FP11"/>
<feature type="non-terminal residue" evidence="2">
    <location>
        <position position="1"/>
    </location>
</feature>
<feature type="non-terminal residue" evidence="2">
    <location>
        <position position="54"/>
    </location>
</feature>
<evidence type="ECO:0000313" key="3">
    <source>
        <dbReference type="Proteomes" id="UP000681720"/>
    </source>
</evidence>
<proteinExistence type="predicted"/>
<dbReference type="EMBL" id="CAJOBJ010272076">
    <property type="protein sequence ID" value="CAF5132363.1"/>
    <property type="molecule type" value="Genomic_DNA"/>
</dbReference>